<dbReference type="PATRIC" id="fig|1260221.3.peg.5387"/>
<evidence type="ECO:0000256" key="4">
    <source>
        <dbReference type="ARBA" id="ARBA00022692"/>
    </source>
</evidence>
<sequence>MKTILQSEAAECGLACLAMIADKHGYKSDLNSLRHKYPQTLKGINLEQLIGIADELKLASRALKIDLEHLPQLQLPCILHWDLNHFVVLKSVTKSGIEILDPAFGQRKLTMEETSRHFTGIALELTPAEDFRKEDNRLEMKLSQFLSSVGGLKSVLFQLLLLSLVLQVFALAAPYYMQLVLDEVIISQDSSLLLVLALGFGMVTLFNVATTALRGFVVIHLGASLNKQLAFNLFRHLIRLPLDYFSNRHIGDVVSRFSSLEQVKQMLTNAMVEAVIDGVMAIATFIMIYLYSPKLALVVTVAMVLYLTIRLLWYKPLRSLTEEAIMASARENTNFMENVRGIQTIKLFGIEAKRQGLWQNHFTEALNLNVKVERLNVGYSIANSLLFGLENILVIYLGATLIMESTQADIFTVGMLTAFLAYKSQLTERFASLVDKLIEFKMLGLHLNRLADIAMTKQEENLVAEREHQITGSMQLDKISFRYASNEPWLFRELSFDFKQGESVAILGPSGCGKTTLMKIMLGLYKTEEGEVKVDGHNIKLLGQRQYRSQIATVMQSDELLSGSIADNISQFDPQIDIERVMECASMASIHSDIVSMPMSYNSLVGDMGATLSGGQKQRVLLARALYRNPKILFLDEATSHLDIASEHKVNQAIKALNITRIVIAHRPETIKMADRVLELQNGQLKEVSDKYLN</sequence>
<keyword evidence="3" id="KW-1003">Cell membrane</keyword>
<dbReference type="SUPFAM" id="SSF52540">
    <property type="entry name" value="P-loop containing nucleoside triphosphate hydrolases"/>
    <property type="match status" value="1"/>
</dbReference>
<dbReference type="InterPro" id="IPR005074">
    <property type="entry name" value="Peptidase_C39"/>
</dbReference>
<feature type="domain" description="ABC transporter" evidence="10">
    <location>
        <begin position="474"/>
        <end position="693"/>
    </location>
</feature>
<dbReference type="Gene3D" id="3.40.50.300">
    <property type="entry name" value="P-loop containing nucleotide triphosphate hydrolases"/>
    <property type="match status" value="1"/>
</dbReference>
<evidence type="ECO:0000313" key="14">
    <source>
        <dbReference type="Proteomes" id="UP000016895"/>
    </source>
</evidence>
<dbReference type="GO" id="GO:0006508">
    <property type="term" value="P:proteolysis"/>
    <property type="evidence" value="ECO:0007669"/>
    <property type="project" value="InterPro"/>
</dbReference>
<keyword evidence="8 9" id="KW-0472">Membrane</keyword>
<evidence type="ECO:0000256" key="9">
    <source>
        <dbReference type="SAM" id="Phobius"/>
    </source>
</evidence>
<evidence type="ECO:0000259" key="11">
    <source>
        <dbReference type="PROSITE" id="PS50929"/>
    </source>
</evidence>
<dbReference type="Gene3D" id="1.20.1560.10">
    <property type="entry name" value="ABC transporter type 1, transmembrane domain"/>
    <property type="match status" value="1"/>
</dbReference>
<dbReference type="OrthoDB" id="9782586at2"/>
<evidence type="ECO:0000256" key="2">
    <source>
        <dbReference type="ARBA" id="ARBA00022448"/>
    </source>
</evidence>
<dbReference type="InterPro" id="IPR033838">
    <property type="entry name" value="CvaB_peptidase"/>
</dbReference>
<accession>U4K848</accession>
<dbReference type="InterPro" id="IPR017871">
    <property type="entry name" value="ABC_transporter-like_CS"/>
</dbReference>
<dbReference type="InterPro" id="IPR036640">
    <property type="entry name" value="ABC1_TM_sf"/>
</dbReference>
<dbReference type="InterPro" id="IPR003593">
    <property type="entry name" value="AAA+_ATPase"/>
</dbReference>
<keyword evidence="4 9" id="KW-0812">Transmembrane</keyword>
<evidence type="ECO:0000256" key="7">
    <source>
        <dbReference type="ARBA" id="ARBA00022989"/>
    </source>
</evidence>
<gene>
    <name evidence="13" type="ORF">VIBNI_B1807</name>
</gene>
<organism evidence="13 14">
    <name type="scientific">Vibrio nigripulchritudo</name>
    <dbReference type="NCBI Taxonomy" id="28173"/>
    <lineage>
        <taxon>Bacteria</taxon>
        <taxon>Pseudomonadati</taxon>
        <taxon>Pseudomonadota</taxon>
        <taxon>Gammaproteobacteria</taxon>
        <taxon>Vibrionales</taxon>
        <taxon>Vibrionaceae</taxon>
        <taxon>Vibrio</taxon>
    </lineage>
</organism>
<dbReference type="RefSeq" id="WP_022561943.1">
    <property type="nucleotide sequence ID" value="NC_022543.1"/>
</dbReference>
<keyword evidence="6" id="KW-0067">ATP-binding</keyword>
<dbReference type="InterPro" id="IPR039421">
    <property type="entry name" value="Type_1_exporter"/>
</dbReference>
<keyword evidence="7 9" id="KW-1133">Transmembrane helix</keyword>
<evidence type="ECO:0000259" key="12">
    <source>
        <dbReference type="PROSITE" id="PS50990"/>
    </source>
</evidence>
<dbReference type="CDD" id="cd03246">
    <property type="entry name" value="ABCC_Protease_Secretion"/>
    <property type="match status" value="1"/>
</dbReference>
<keyword evidence="2" id="KW-0813">Transport</keyword>
<feature type="transmembrane region" description="Helical" evidence="9">
    <location>
        <begin position="266"/>
        <end position="289"/>
    </location>
</feature>
<evidence type="ECO:0000256" key="8">
    <source>
        <dbReference type="ARBA" id="ARBA00023136"/>
    </source>
</evidence>
<dbReference type="InterPro" id="IPR011527">
    <property type="entry name" value="ABC1_TM_dom"/>
</dbReference>
<dbReference type="GO" id="GO:0008234">
    <property type="term" value="F:cysteine-type peptidase activity"/>
    <property type="evidence" value="ECO:0007669"/>
    <property type="project" value="InterPro"/>
</dbReference>
<dbReference type="FunFam" id="3.40.50.300:FF:000299">
    <property type="entry name" value="ABC transporter ATP-binding protein/permease"/>
    <property type="match status" value="1"/>
</dbReference>
<dbReference type="InterPro" id="IPR027417">
    <property type="entry name" value="P-loop_NTPase"/>
</dbReference>
<keyword evidence="5" id="KW-0547">Nucleotide-binding</keyword>
<dbReference type="PROSITE" id="PS50990">
    <property type="entry name" value="PEPTIDASE_C39"/>
    <property type="match status" value="1"/>
</dbReference>
<dbReference type="KEGG" id="vni:VIBNI_B1807"/>
<dbReference type="Pfam" id="PF03412">
    <property type="entry name" value="Peptidase_C39"/>
    <property type="match status" value="1"/>
</dbReference>
<name>U4K848_9VIBR</name>
<dbReference type="CDD" id="cd18567">
    <property type="entry name" value="ABC_6TM_CvaB_RaxB_like"/>
    <property type="match status" value="1"/>
</dbReference>
<evidence type="ECO:0000256" key="3">
    <source>
        <dbReference type="ARBA" id="ARBA00022475"/>
    </source>
</evidence>
<evidence type="ECO:0000256" key="5">
    <source>
        <dbReference type="ARBA" id="ARBA00022741"/>
    </source>
</evidence>
<dbReference type="SUPFAM" id="SSF90123">
    <property type="entry name" value="ABC transporter transmembrane region"/>
    <property type="match status" value="1"/>
</dbReference>
<dbReference type="PROSITE" id="PS50929">
    <property type="entry name" value="ABC_TM1F"/>
    <property type="match status" value="1"/>
</dbReference>
<comment type="subcellular location">
    <subcellularLocation>
        <location evidence="1">Cell membrane</location>
        <topology evidence="1">Multi-pass membrane protein</topology>
    </subcellularLocation>
</comment>
<dbReference type="Gene3D" id="3.90.70.10">
    <property type="entry name" value="Cysteine proteinases"/>
    <property type="match status" value="1"/>
</dbReference>
<dbReference type="InterPro" id="IPR003439">
    <property type="entry name" value="ABC_transporter-like_ATP-bd"/>
</dbReference>
<dbReference type="PROSITE" id="PS00211">
    <property type="entry name" value="ABC_TRANSPORTER_1"/>
    <property type="match status" value="1"/>
</dbReference>
<dbReference type="MEROPS" id="C39.005"/>
<dbReference type="SMART" id="SM00382">
    <property type="entry name" value="AAA"/>
    <property type="match status" value="1"/>
</dbReference>
<dbReference type="STRING" id="28173.VIBNI_B1807"/>
<proteinExistence type="predicted"/>
<feature type="transmembrane region" description="Helical" evidence="9">
    <location>
        <begin position="377"/>
        <end position="399"/>
    </location>
</feature>
<evidence type="ECO:0000259" key="10">
    <source>
        <dbReference type="PROSITE" id="PS50893"/>
    </source>
</evidence>
<feature type="transmembrane region" description="Helical" evidence="9">
    <location>
        <begin position="155"/>
        <end position="177"/>
    </location>
</feature>
<feature type="domain" description="ABC transmembrane type-1" evidence="11">
    <location>
        <begin position="159"/>
        <end position="442"/>
    </location>
</feature>
<dbReference type="PROSITE" id="PS50893">
    <property type="entry name" value="ABC_TRANSPORTER_2"/>
    <property type="match status" value="1"/>
</dbReference>
<reference evidence="13 14" key="1">
    <citation type="journal article" date="2013" name="ISME J.">
        <title>Comparative genomics of pathogenic lineages of Vibrio nigripulchritudo identifies virulence-associated traits.</title>
        <authorList>
            <person name="Goudenege D."/>
            <person name="Labreuche Y."/>
            <person name="Krin E."/>
            <person name="Ansquer D."/>
            <person name="Mangenot S."/>
            <person name="Calteau A."/>
            <person name="Medigue C."/>
            <person name="Mazel D."/>
            <person name="Polz M.F."/>
            <person name="Le Roux F."/>
        </authorList>
    </citation>
    <scope>NUCLEOTIDE SEQUENCE [LARGE SCALE GENOMIC DNA]</scope>
    <source>
        <strain evidence="14">SnF1</strain>
    </source>
</reference>
<dbReference type="GO" id="GO:0005524">
    <property type="term" value="F:ATP binding"/>
    <property type="evidence" value="ECO:0007669"/>
    <property type="project" value="UniProtKB-KW"/>
</dbReference>
<keyword evidence="14" id="KW-1185">Reference proteome</keyword>
<feature type="transmembrane region" description="Helical" evidence="9">
    <location>
        <begin position="295"/>
        <end position="313"/>
    </location>
</feature>
<dbReference type="EMBL" id="FO203527">
    <property type="protein sequence ID" value="CCO61532.1"/>
    <property type="molecule type" value="Genomic_DNA"/>
</dbReference>
<dbReference type="GO" id="GO:0005886">
    <property type="term" value="C:plasma membrane"/>
    <property type="evidence" value="ECO:0007669"/>
    <property type="project" value="UniProtKB-SubCell"/>
</dbReference>
<evidence type="ECO:0000313" key="13">
    <source>
        <dbReference type="EMBL" id="CCO61532.1"/>
    </source>
</evidence>
<dbReference type="GO" id="GO:0140359">
    <property type="term" value="F:ABC-type transporter activity"/>
    <property type="evidence" value="ECO:0007669"/>
    <property type="project" value="InterPro"/>
</dbReference>
<dbReference type="Proteomes" id="UP000016895">
    <property type="component" value="Chromosome 2"/>
</dbReference>
<evidence type="ECO:0000256" key="6">
    <source>
        <dbReference type="ARBA" id="ARBA00022840"/>
    </source>
</evidence>
<dbReference type="Pfam" id="PF00005">
    <property type="entry name" value="ABC_tran"/>
    <property type="match status" value="1"/>
</dbReference>
<dbReference type="GO" id="GO:0016887">
    <property type="term" value="F:ATP hydrolysis activity"/>
    <property type="evidence" value="ECO:0007669"/>
    <property type="project" value="InterPro"/>
</dbReference>
<dbReference type="Pfam" id="PF00664">
    <property type="entry name" value="ABC_membrane"/>
    <property type="match status" value="1"/>
</dbReference>
<dbReference type="PANTHER" id="PTHR24221">
    <property type="entry name" value="ATP-BINDING CASSETTE SUB-FAMILY B"/>
    <property type="match status" value="1"/>
</dbReference>
<dbReference type="GO" id="GO:0034040">
    <property type="term" value="F:ATPase-coupled lipid transmembrane transporter activity"/>
    <property type="evidence" value="ECO:0007669"/>
    <property type="project" value="TreeGrafter"/>
</dbReference>
<dbReference type="CDD" id="cd02419">
    <property type="entry name" value="Peptidase_C39C"/>
    <property type="match status" value="1"/>
</dbReference>
<evidence type="ECO:0000256" key="1">
    <source>
        <dbReference type="ARBA" id="ARBA00004651"/>
    </source>
</evidence>
<protein>
    <submittedName>
        <fullName evidence="13">Putative COLICIN V SECRETION ABC TRANSPORTER</fullName>
    </submittedName>
</protein>
<feature type="domain" description="Peptidase C39" evidence="12">
    <location>
        <begin position="6"/>
        <end position="125"/>
    </location>
</feature>
<dbReference type="PANTHER" id="PTHR24221:SF606">
    <property type="entry name" value="COLICIN V SECRETION-PROCESSING ATP-BINDING PROTEIN"/>
    <property type="match status" value="1"/>
</dbReference>
<feature type="transmembrane region" description="Helical" evidence="9">
    <location>
        <begin position="192"/>
        <end position="217"/>
    </location>
</feature>
<dbReference type="AlphaFoldDB" id="U4K848"/>